<dbReference type="EMBL" id="CAJOBB010012382">
    <property type="protein sequence ID" value="CAF4275434.1"/>
    <property type="molecule type" value="Genomic_DNA"/>
</dbReference>
<protein>
    <submittedName>
        <fullName evidence="1">Uncharacterized protein</fullName>
    </submittedName>
</protein>
<comment type="caution">
    <text evidence="1">The sequence shown here is derived from an EMBL/GenBank/DDBJ whole genome shotgun (WGS) entry which is preliminary data.</text>
</comment>
<proteinExistence type="predicted"/>
<dbReference type="InterPro" id="IPR011042">
    <property type="entry name" value="6-blade_b-propeller_TolB-like"/>
</dbReference>
<evidence type="ECO:0000313" key="1">
    <source>
        <dbReference type="EMBL" id="CAF4275434.1"/>
    </source>
</evidence>
<accession>A0A820GBI1</accession>
<name>A0A820GBI1_9BILA</name>
<reference evidence="1" key="1">
    <citation type="submission" date="2021-02" db="EMBL/GenBank/DDBJ databases">
        <authorList>
            <person name="Nowell W R."/>
        </authorList>
    </citation>
    <scope>NUCLEOTIDE SEQUENCE</scope>
</reference>
<feature type="non-terminal residue" evidence="1">
    <location>
        <position position="1"/>
    </location>
</feature>
<organism evidence="1 2">
    <name type="scientific">Adineta steineri</name>
    <dbReference type="NCBI Taxonomy" id="433720"/>
    <lineage>
        <taxon>Eukaryota</taxon>
        <taxon>Metazoa</taxon>
        <taxon>Spiralia</taxon>
        <taxon>Gnathifera</taxon>
        <taxon>Rotifera</taxon>
        <taxon>Eurotatoria</taxon>
        <taxon>Bdelloidea</taxon>
        <taxon>Adinetida</taxon>
        <taxon>Adinetidae</taxon>
        <taxon>Adineta</taxon>
    </lineage>
</organism>
<sequence>QGQQLNQLYYPYGIFIDEKKNIFIADCLNNRIVAWQCNPNEGQTIAGGNKEGNRMNQLNGP</sequence>
<evidence type="ECO:0000313" key="2">
    <source>
        <dbReference type="Proteomes" id="UP000663868"/>
    </source>
</evidence>
<dbReference type="Proteomes" id="UP000663868">
    <property type="component" value="Unassembled WGS sequence"/>
</dbReference>
<dbReference type="AlphaFoldDB" id="A0A820GBI1"/>
<gene>
    <name evidence="1" type="ORF">KXQ929_LOCUS44129</name>
</gene>
<dbReference type="Gene3D" id="2.120.10.30">
    <property type="entry name" value="TolB, C-terminal domain"/>
    <property type="match status" value="1"/>
</dbReference>